<name>A0ABV7PTD6_9ACTN</name>
<evidence type="ECO:0000313" key="3">
    <source>
        <dbReference type="Proteomes" id="UP001595712"/>
    </source>
</evidence>
<sequence length="183" mass="19902">MGPLFNSEGMILSGPRRGTDHEGGLSDYRSSELPVVNLAEFNVVGRVVADGPALVVGIWVDGVRLEELARPVELPFAEVEGKPDLAGSYEGLAAGDDILWPSRHFLGEPSLSNFDDGDTVLLGCTCGDWGCWPLVADVAVTETAVSWSRFRNGHRGNWDLKELGLFVFDRAQYEAALRGLERN</sequence>
<dbReference type="Proteomes" id="UP001595712">
    <property type="component" value="Unassembled WGS sequence"/>
</dbReference>
<evidence type="ECO:0000256" key="1">
    <source>
        <dbReference type="SAM" id="MobiDB-lite"/>
    </source>
</evidence>
<gene>
    <name evidence="2" type="ORF">ACFO8M_04695</name>
</gene>
<comment type="caution">
    <text evidence="2">The sequence shown here is derived from an EMBL/GenBank/DDBJ whole genome shotgun (WGS) entry which is preliminary data.</text>
</comment>
<feature type="region of interest" description="Disordered" evidence="1">
    <location>
        <begin position="1"/>
        <end position="26"/>
    </location>
</feature>
<protein>
    <submittedName>
        <fullName evidence="2">Uncharacterized protein</fullName>
    </submittedName>
</protein>
<organism evidence="2 3">
    <name type="scientific">Glycomyces rhizosphaerae</name>
    <dbReference type="NCBI Taxonomy" id="2054422"/>
    <lineage>
        <taxon>Bacteria</taxon>
        <taxon>Bacillati</taxon>
        <taxon>Actinomycetota</taxon>
        <taxon>Actinomycetes</taxon>
        <taxon>Glycomycetales</taxon>
        <taxon>Glycomycetaceae</taxon>
        <taxon>Glycomyces</taxon>
    </lineage>
</organism>
<proteinExistence type="predicted"/>
<reference evidence="3" key="1">
    <citation type="journal article" date="2019" name="Int. J. Syst. Evol. Microbiol.">
        <title>The Global Catalogue of Microorganisms (GCM) 10K type strain sequencing project: providing services to taxonomists for standard genome sequencing and annotation.</title>
        <authorList>
            <consortium name="The Broad Institute Genomics Platform"/>
            <consortium name="The Broad Institute Genome Sequencing Center for Infectious Disease"/>
            <person name="Wu L."/>
            <person name="Ma J."/>
        </authorList>
    </citation>
    <scope>NUCLEOTIDE SEQUENCE [LARGE SCALE GENOMIC DNA]</scope>
    <source>
        <strain evidence="3">CGMCC 4.7396</strain>
    </source>
</reference>
<keyword evidence="3" id="KW-1185">Reference proteome</keyword>
<dbReference type="EMBL" id="JBHRWO010000005">
    <property type="protein sequence ID" value="MFC3491785.1"/>
    <property type="molecule type" value="Genomic_DNA"/>
</dbReference>
<evidence type="ECO:0000313" key="2">
    <source>
        <dbReference type="EMBL" id="MFC3491785.1"/>
    </source>
</evidence>
<accession>A0ABV7PTD6</accession>